<name>A0ABD2NVT3_9CUCU</name>
<dbReference type="Gene3D" id="2.130.10.10">
    <property type="entry name" value="YVTN repeat-like/Quinoprotein amine dehydrogenase"/>
    <property type="match status" value="1"/>
</dbReference>
<dbReference type="PROSITE" id="PS50294">
    <property type="entry name" value="WD_REPEATS_REGION"/>
    <property type="match status" value="4"/>
</dbReference>
<feature type="repeat" description="WD" evidence="3">
    <location>
        <begin position="93"/>
        <end position="134"/>
    </location>
</feature>
<dbReference type="EMBL" id="JABFTP020000144">
    <property type="protein sequence ID" value="KAL3282784.1"/>
    <property type="molecule type" value="Genomic_DNA"/>
</dbReference>
<dbReference type="InterPro" id="IPR051179">
    <property type="entry name" value="WD_repeat_multifunction"/>
</dbReference>
<sequence length="372" mass="41088">MEDETEDLDLPEDLEDVEVIYSDGEYDENDEMDEINNTEDVVVNDMSKYTFTKHNKSVFTVDISPNQQCVVTGSEDDSAYVWNLNTREVLFECTGHKDSITEACFNHDGQYVATGDMSGMVQVWHVDDNKLVWCNEGDDLEWMCWHPLTNVLIIGCRSGDIYIWQVPQSNCKVLPSHGCATSCGKVLPDGKKLVSGYEDGQIKLWDIKAATTIWQLSEPCSAGIISLDMNSDGTLLAVAPTSQLILLNDGRVIGNLHSNTNKDVEAILMSSEIGVLVTGALSGELCVWDLGKHMLRHQARIESSVTVIKWGRDGKVFVGATDGAIYLCDVRSGTLLNTFTGHKKDILDIAIPKSGQYILSSSDDCTVKIFDV</sequence>
<gene>
    <name evidence="4" type="ORF">HHI36_005951</name>
</gene>
<dbReference type="PANTHER" id="PTHR19857:SF8">
    <property type="entry name" value="ANGIO-ASSOCIATED MIGRATORY CELL PROTEIN"/>
    <property type="match status" value="1"/>
</dbReference>
<dbReference type="InterPro" id="IPR015943">
    <property type="entry name" value="WD40/YVTN_repeat-like_dom_sf"/>
</dbReference>
<evidence type="ECO:0000256" key="2">
    <source>
        <dbReference type="ARBA" id="ARBA00022737"/>
    </source>
</evidence>
<dbReference type="InterPro" id="IPR020472">
    <property type="entry name" value="WD40_PAC1"/>
</dbReference>
<dbReference type="PANTHER" id="PTHR19857">
    <property type="entry name" value="MITOCHONDRIAL DIVISION PROTEIN 1-RELATED"/>
    <property type="match status" value="1"/>
</dbReference>
<evidence type="ECO:0000313" key="4">
    <source>
        <dbReference type="EMBL" id="KAL3282784.1"/>
    </source>
</evidence>
<keyword evidence="5" id="KW-1185">Reference proteome</keyword>
<dbReference type="AlphaFoldDB" id="A0ABD2NVT3"/>
<dbReference type="CDD" id="cd00200">
    <property type="entry name" value="WD40"/>
    <property type="match status" value="1"/>
</dbReference>
<dbReference type="SMART" id="SM00320">
    <property type="entry name" value="WD40"/>
    <property type="match status" value="7"/>
</dbReference>
<dbReference type="PROSITE" id="PS00678">
    <property type="entry name" value="WD_REPEATS_1"/>
    <property type="match status" value="2"/>
</dbReference>
<feature type="repeat" description="WD" evidence="3">
    <location>
        <begin position="174"/>
        <end position="215"/>
    </location>
</feature>
<proteinExistence type="predicted"/>
<dbReference type="Pfam" id="PF00400">
    <property type="entry name" value="WD40"/>
    <property type="match status" value="4"/>
</dbReference>
<feature type="repeat" description="WD" evidence="3">
    <location>
        <begin position="339"/>
        <end position="372"/>
    </location>
</feature>
<dbReference type="Proteomes" id="UP001516400">
    <property type="component" value="Unassembled WGS sequence"/>
</dbReference>
<keyword evidence="2" id="KW-0677">Repeat</keyword>
<dbReference type="PROSITE" id="PS50082">
    <property type="entry name" value="WD_REPEATS_2"/>
    <property type="match status" value="4"/>
</dbReference>
<feature type="repeat" description="WD" evidence="3">
    <location>
        <begin position="51"/>
        <end position="92"/>
    </location>
</feature>
<evidence type="ECO:0000313" key="5">
    <source>
        <dbReference type="Proteomes" id="UP001516400"/>
    </source>
</evidence>
<dbReference type="InterPro" id="IPR036322">
    <property type="entry name" value="WD40_repeat_dom_sf"/>
</dbReference>
<keyword evidence="1 3" id="KW-0853">WD repeat</keyword>
<organism evidence="4 5">
    <name type="scientific">Cryptolaemus montrouzieri</name>
    <dbReference type="NCBI Taxonomy" id="559131"/>
    <lineage>
        <taxon>Eukaryota</taxon>
        <taxon>Metazoa</taxon>
        <taxon>Ecdysozoa</taxon>
        <taxon>Arthropoda</taxon>
        <taxon>Hexapoda</taxon>
        <taxon>Insecta</taxon>
        <taxon>Pterygota</taxon>
        <taxon>Neoptera</taxon>
        <taxon>Endopterygota</taxon>
        <taxon>Coleoptera</taxon>
        <taxon>Polyphaga</taxon>
        <taxon>Cucujiformia</taxon>
        <taxon>Coccinelloidea</taxon>
        <taxon>Coccinellidae</taxon>
        <taxon>Scymninae</taxon>
        <taxon>Scymnini</taxon>
        <taxon>Cryptolaemus</taxon>
    </lineage>
</organism>
<comment type="caution">
    <text evidence="4">The sequence shown here is derived from an EMBL/GenBank/DDBJ whole genome shotgun (WGS) entry which is preliminary data.</text>
</comment>
<reference evidence="4 5" key="1">
    <citation type="journal article" date="2021" name="BMC Biol.">
        <title>Horizontally acquired antibacterial genes associated with adaptive radiation of ladybird beetles.</title>
        <authorList>
            <person name="Li H.S."/>
            <person name="Tang X.F."/>
            <person name="Huang Y.H."/>
            <person name="Xu Z.Y."/>
            <person name="Chen M.L."/>
            <person name="Du X.Y."/>
            <person name="Qiu B.Y."/>
            <person name="Chen P.T."/>
            <person name="Zhang W."/>
            <person name="Slipinski A."/>
            <person name="Escalona H.E."/>
            <person name="Waterhouse R.M."/>
            <person name="Zwick A."/>
            <person name="Pang H."/>
        </authorList>
    </citation>
    <scope>NUCLEOTIDE SEQUENCE [LARGE SCALE GENOMIC DNA]</scope>
    <source>
        <strain evidence="4">SYSU2018</strain>
    </source>
</reference>
<dbReference type="SUPFAM" id="SSF50978">
    <property type="entry name" value="WD40 repeat-like"/>
    <property type="match status" value="1"/>
</dbReference>
<dbReference type="PRINTS" id="PR00320">
    <property type="entry name" value="GPROTEINBRPT"/>
</dbReference>
<evidence type="ECO:0008006" key="6">
    <source>
        <dbReference type="Google" id="ProtNLM"/>
    </source>
</evidence>
<evidence type="ECO:0000256" key="3">
    <source>
        <dbReference type="PROSITE-ProRule" id="PRU00221"/>
    </source>
</evidence>
<evidence type="ECO:0000256" key="1">
    <source>
        <dbReference type="ARBA" id="ARBA00022574"/>
    </source>
</evidence>
<dbReference type="InterPro" id="IPR019775">
    <property type="entry name" value="WD40_repeat_CS"/>
</dbReference>
<dbReference type="InterPro" id="IPR001680">
    <property type="entry name" value="WD40_rpt"/>
</dbReference>
<accession>A0ABD2NVT3</accession>
<protein>
    <recommendedName>
        <fullName evidence="6">Angio-associated migratory cell protein</fullName>
    </recommendedName>
</protein>